<dbReference type="Proteomes" id="UP000054715">
    <property type="component" value="Unassembled WGS sequence"/>
</dbReference>
<comment type="caution">
    <text evidence="5">The sequence shown here is derived from an EMBL/GenBank/DDBJ whole genome shotgun (WGS) entry which is preliminary data.</text>
</comment>
<name>A0A0W0UJM7_9GAMM</name>
<dbReference type="Gene3D" id="1.25.40.10">
    <property type="entry name" value="Tetratricopeptide repeat domain"/>
    <property type="match status" value="1"/>
</dbReference>
<dbReference type="CDD" id="cd05804">
    <property type="entry name" value="StaR_like"/>
    <property type="match status" value="1"/>
</dbReference>
<keyword evidence="4" id="KW-0802">TPR repeat</keyword>
<keyword evidence="3" id="KW-0677">Repeat</keyword>
<dbReference type="PANTHER" id="PTHR16263">
    <property type="entry name" value="TETRATRICOPEPTIDE REPEAT PROTEIN 38"/>
    <property type="match status" value="1"/>
</dbReference>
<organism evidence="5 6">
    <name type="scientific">Legionella jamestowniensis</name>
    <dbReference type="NCBI Taxonomy" id="455"/>
    <lineage>
        <taxon>Bacteria</taxon>
        <taxon>Pseudomonadati</taxon>
        <taxon>Pseudomonadota</taxon>
        <taxon>Gammaproteobacteria</taxon>
        <taxon>Legionellales</taxon>
        <taxon>Legionellaceae</taxon>
        <taxon>Legionella</taxon>
    </lineage>
</organism>
<reference evidence="5 6" key="1">
    <citation type="submission" date="2015-11" db="EMBL/GenBank/DDBJ databases">
        <title>Genomic analysis of 38 Legionella species identifies large and diverse effector repertoires.</title>
        <authorList>
            <person name="Burstein D."/>
            <person name="Amaro F."/>
            <person name="Zusman T."/>
            <person name="Lifshitz Z."/>
            <person name="Cohen O."/>
            <person name="Gilbert J.A."/>
            <person name="Pupko T."/>
            <person name="Shuman H.A."/>
            <person name="Segal G."/>
        </authorList>
    </citation>
    <scope>NUCLEOTIDE SEQUENCE [LARGE SCALE GENOMIC DNA]</scope>
    <source>
        <strain evidence="5 6">JA-26-G1-E2</strain>
    </source>
</reference>
<gene>
    <name evidence="5" type="ORF">Ljam_2325</name>
</gene>
<evidence type="ECO:0000256" key="2">
    <source>
        <dbReference type="ARBA" id="ARBA00019992"/>
    </source>
</evidence>
<evidence type="ECO:0000256" key="1">
    <source>
        <dbReference type="ARBA" id="ARBA00005857"/>
    </source>
</evidence>
<dbReference type="SUPFAM" id="SSF48452">
    <property type="entry name" value="TPR-like"/>
    <property type="match status" value="1"/>
</dbReference>
<evidence type="ECO:0000313" key="6">
    <source>
        <dbReference type="Proteomes" id="UP000054715"/>
    </source>
</evidence>
<evidence type="ECO:0000256" key="4">
    <source>
        <dbReference type="ARBA" id="ARBA00022803"/>
    </source>
</evidence>
<dbReference type="InterPro" id="IPR033891">
    <property type="entry name" value="TTC38"/>
</dbReference>
<dbReference type="PATRIC" id="fig|455.5.peg.2447"/>
<dbReference type="RefSeq" id="WP_058450185.1">
    <property type="nucleotide sequence ID" value="NZ_CAAAJF010000017.1"/>
</dbReference>
<evidence type="ECO:0000256" key="3">
    <source>
        <dbReference type="ARBA" id="ARBA00022737"/>
    </source>
</evidence>
<sequence>METQRGLSVTTNSVQVIKSINDFHDQILGSGNNAIAILDAAREHPENLLLQTYAAAFYLYAQEDIATSIATDYLLQAEKLLGNTNLREKLTYEAIKAWQRLDYDAALTLFYGLLELFPRDTLALKFAEWLFYCTGQAYHAQQFLAVCEKCAPVNQDESHFLAMHSFALELCGKYSQAKAMAEEAVSLELVTPWAHHTLAHVYLLEGDIQGGIKRLQTLKNSWDNILSLLRGHNTWHLALFHLANRDDTKVMELFPQIFGTLPDNLLEQLDAISLLWRMDLAGLPQGPLYNTILAHVGSHPFEHYIGFNNAHFIYCLSKTDPTYAEQALMDMEFHINALPDGKSKDLWIKTFSLCRGIKAFVENNYQLAAGLLEPIVEDCFQLGGSDAQVELYTQTYLLSLLKTHQINQANQFFLKHLSHYKNTALANYWFHENN</sequence>
<dbReference type="PANTHER" id="PTHR16263:SF4">
    <property type="entry name" value="TETRATRICOPEPTIDE REPEAT PROTEIN 38"/>
    <property type="match status" value="1"/>
</dbReference>
<comment type="similarity">
    <text evidence="1">Belongs to the TTC38 family.</text>
</comment>
<protein>
    <recommendedName>
        <fullName evidence="2">Tetratricopeptide repeat protein 38</fullName>
    </recommendedName>
</protein>
<dbReference type="AlphaFoldDB" id="A0A0W0UJM7"/>
<accession>A0A0W0UJM7</accession>
<dbReference type="OrthoDB" id="9815900at2"/>
<dbReference type="EMBL" id="LNYG01000013">
    <property type="protein sequence ID" value="KTD08130.1"/>
    <property type="molecule type" value="Genomic_DNA"/>
</dbReference>
<proteinExistence type="inferred from homology"/>
<dbReference type="STRING" id="455.Ljam_2325"/>
<dbReference type="InterPro" id="IPR011990">
    <property type="entry name" value="TPR-like_helical_dom_sf"/>
</dbReference>
<evidence type="ECO:0000313" key="5">
    <source>
        <dbReference type="EMBL" id="KTD08130.1"/>
    </source>
</evidence>